<evidence type="ECO:0000256" key="1">
    <source>
        <dbReference type="SAM" id="MobiDB-lite"/>
    </source>
</evidence>
<evidence type="ECO:0000313" key="3">
    <source>
        <dbReference type="Proteomes" id="UP000887574"/>
    </source>
</evidence>
<organism evidence="3 4">
    <name type="scientific">Ditylenchus dipsaci</name>
    <dbReference type="NCBI Taxonomy" id="166011"/>
    <lineage>
        <taxon>Eukaryota</taxon>
        <taxon>Metazoa</taxon>
        <taxon>Ecdysozoa</taxon>
        <taxon>Nematoda</taxon>
        <taxon>Chromadorea</taxon>
        <taxon>Rhabditida</taxon>
        <taxon>Tylenchina</taxon>
        <taxon>Tylenchomorpha</taxon>
        <taxon>Sphaerularioidea</taxon>
        <taxon>Anguinidae</taxon>
        <taxon>Anguininae</taxon>
        <taxon>Ditylenchus</taxon>
    </lineage>
</organism>
<dbReference type="AlphaFoldDB" id="A0A915CWQ7"/>
<feature type="region of interest" description="Disordered" evidence="1">
    <location>
        <begin position="279"/>
        <end position="298"/>
    </location>
</feature>
<evidence type="ECO:0000313" key="4">
    <source>
        <dbReference type="WBParaSite" id="jg12975"/>
    </source>
</evidence>
<proteinExistence type="predicted"/>
<sequence>MFPLRKKKLSVLLVLAFDSESEYEFVTKKDELPELKGVEFDGDKFSVTVSDAITLPGQLRKEGVMKWKIGYPGDKGDSGLIIVWDKSVFRLGPDEDHFAQVSTLNAKKVNVNLDGGGLALTNEITSLPNKDMQMVVSPVKKLSPNDVFNFTIAPIDNTACDLKLEFDGSKYGLLKKKIRTTPVPTVNPANVSTSAMTWGIVGGVIGILVCIGISIGVYCYYVRRKKSSKGSGTTGKSGDNVISQPDAVVVAPSSADCQGEVFDDKKLVTCTDRTVNAEADVFSDPEEPEKKQPTKRIF</sequence>
<evidence type="ECO:0000256" key="2">
    <source>
        <dbReference type="SAM" id="Phobius"/>
    </source>
</evidence>
<feature type="transmembrane region" description="Helical" evidence="2">
    <location>
        <begin position="195"/>
        <end position="221"/>
    </location>
</feature>
<protein>
    <submittedName>
        <fullName evidence="4">Uncharacterized protein</fullName>
    </submittedName>
</protein>
<reference evidence="4" key="1">
    <citation type="submission" date="2022-11" db="UniProtKB">
        <authorList>
            <consortium name="WormBaseParasite"/>
        </authorList>
    </citation>
    <scope>IDENTIFICATION</scope>
</reference>
<keyword evidence="2" id="KW-0812">Transmembrane</keyword>
<dbReference type="Proteomes" id="UP000887574">
    <property type="component" value="Unplaced"/>
</dbReference>
<accession>A0A915CWQ7</accession>
<keyword evidence="3" id="KW-1185">Reference proteome</keyword>
<dbReference type="WBParaSite" id="jg12975">
    <property type="protein sequence ID" value="jg12975"/>
    <property type="gene ID" value="jg12975"/>
</dbReference>
<keyword evidence="2" id="KW-0472">Membrane</keyword>
<keyword evidence="2" id="KW-1133">Transmembrane helix</keyword>
<name>A0A915CWQ7_9BILA</name>